<reference evidence="1 2" key="1">
    <citation type="submission" date="2020-01" db="EMBL/GenBank/DDBJ databases">
        <title>Sphingomonas sp. strain CSW-10.</title>
        <authorList>
            <person name="Chen W.-M."/>
        </authorList>
    </citation>
    <scope>NUCLEOTIDE SEQUENCE [LARGE SCALE GENOMIC DNA]</scope>
    <source>
        <strain evidence="1 2">CSW-10</strain>
    </source>
</reference>
<sequence>MPPRITIRPCHCRPDPLDAHAGPWGETPDDRTVTLWLDICATGLWDGSGMSGMPEHLPIPFALAQDIGRWQADYDDSWNIARWHSREEGPPEFSPDYPHDHFDRRGEALAERLRAALGEAWTVRHAPLMRG</sequence>
<dbReference type="RefSeq" id="WP_169946318.1">
    <property type="nucleotide sequence ID" value="NZ_CP053015.1"/>
</dbReference>
<protein>
    <submittedName>
        <fullName evidence="1">Uncharacterized protein</fullName>
    </submittedName>
</protein>
<accession>A0A6M4AUD3</accession>
<keyword evidence="2" id="KW-1185">Reference proteome</keyword>
<organism evidence="1 2">
    <name type="scientific">Sphingomonas lacunae</name>
    <dbReference type="NCBI Taxonomy" id="2698828"/>
    <lineage>
        <taxon>Bacteria</taxon>
        <taxon>Pseudomonadati</taxon>
        <taxon>Pseudomonadota</taxon>
        <taxon>Alphaproteobacteria</taxon>
        <taxon>Sphingomonadales</taxon>
        <taxon>Sphingomonadaceae</taxon>
        <taxon>Sphingomonas</taxon>
    </lineage>
</organism>
<evidence type="ECO:0000313" key="1">
    <source>
        <dbReference type="EMBL" id="QJQ32748.1"/>
    </source>
</evidence>
<evidence type="ECO:0000313" key="2">
    <source>
        <dbReference type="Proteomes" id="UP000503018"/>
    </source>
</evidence>
<dbReference type="EMBL" id="CP053015">
    <property type="protein sequence ID" value="QJQ32748.1"/>
    <property type="molecule type" value="Genomic_DNA"/>
</dbReference>
<dbReference type="Proteomes" id="UP000503018">
    <property type="component" value="Chromosome"/>
</dbReference>
<proteinExistence type="predicted"/>
<gene>
    <name evidence="1" type="ORF">GV829_10095</name>
</gene>
<name>A0A6M4AUD3_9SPHN</name>
<dbReference type="AlphaFoldDB" id="A0A6M4AUD3"/>
<dbReference type="KEGG" id="slan:GV829_10095"/>